<dbReference type="OrthoDB" id="4045at2"/>
<evidence type="ECO:0000256" key="8">
    <source>
        <dbReference type="RuleBase" id="RU004057"/>
    </source>
</evidence>
<evidence type="ECO:0000256" key="2">
    <source>
        <dbReference type="ARBA" id="ARBA00022448"/>
    </source>
</evidence>
<sequence>MLEYMDQGGSIMWIIAALSLAALAAAAERLIFFHKASVDVEKLEGDFGKAISCGDAEGAWRVAKANDGSANRLFVAALAHWGIGAEDMKLLMEQQVRREIYRWEKNLFVLEMIGKIAPLLGLLGTVLGMVAMFRSLHFGGQVNAAMVTGGIWKALFTTVAGLAVAIPTIMVYGFLNAKIDSEEETLKRSADFIVREHIASGGGKDGAQK</sequence>
<comment type="similarity">
    <text evidence="8">Belongs to the exbB/tolQ family.</text>
</comment>
<dbReference type="PANTHER" id="PTHR30625:SF15">
    <property type="entry name" value="BIOPOLYMER TRANSPORT PROTEIN EXBB"/>
    <property type="match status" value="1"/>
</dbReference>
<evidence type="ECO:0000256" key="6">
    <source>
        <dbReference type="ARBA" id="ARBA00022989"/>
    </source>
</evidence>
<keyword evidence="11" id="KW-0282">Flagellum</keyword>
<feature type="transmembrane region" description="Helical" evidence="9">
    <location>
        <begin position="151"/>
        <end position="175"/>
    </location>
</feature>
<evidence type="ECO:0000259" key="10">
    <source>
        <dbReference type="Pfam" id="PF01618"/>
    </source>
</evidence>
<evidence type="ECO:0000313" key="11">
    <source>
        <dbReference type="EMBL" id="KEJ93236.1"/>
    </source>
</evidence>
<dbReference type="InterPro" id="IPR050790">
    <property type="entry name" value="ExbB/TolQ_transport"/>
</dbReference>
<dbReference type="InterPro" id="IPR002898">
    <property type="entry name" value="MotA_ExbB_proton_chnl"/>
</dbReference>
<dbReference type="AlphaFoldDB" id="A0A073IUS8"/>
<dbReference type="Proteomes" id="UP000027665">
    <property type="component" value="Unassembled WGS sequence"/>
</dbReference>
<comment type="caution">
    <text evidence="11">The sequence shown here is derived from an EMBL/GenBank/DDBJ whole genome shotgun (WGS) entry which is preliminary data.</text>
</comment>
<reference evidence="11 12" key="1">
    <citation type="submission" date="2014-04" db="EMBL/GenBank/DDBJ databases">
        <title>Draft Genome Sequence of Synergistes jonesii.</title>
        <authorList>
            <person name="Coil D.A."/>
            <person name="Eisen J.A."/>
            <person name="Holland-Moritz H.E."/>
        </authorList>
    </citation>
    <scope>NUCLEOTIDE SEQUENCE [LARGE SCALE GENOMIC DNA]</scope>
    <source>
        <strain evidence="11 12">78-1</strain>
    </source>
</reference>
<dbReference type="RefSeq" id="WP_037974300.1">
    <property type="nucleotide sequence ID" value="NZ_CAMETI010000039.1"/>
</dbReference>
<accession>A0A073IUS8</accession>
<feature type="transmembrane region" description="Helical" evidence="9">
    <location>
        <begin position="107"/>
        <end position="131"/>
    </location>
</feature>
<evidence type="ECO:0000313" key="12">
    <source>
        <dbReference type="Proteomes" id="UP000027665"/>
    </source>
</evidence>
<keyword evidence="6 9" id="KW-1133">Transmembrane helix</keyword>
<keyword evidence="11" id="KW-0969">Cilium</keyword>
<dbReference type="EMBL" id="JMKI01000005">
    <property type="protein sequence ID" value="KEJ93236.1"/>
    <property type="molecule type" value="Genomic_DNA"/>
</dbReference>
<evidence type="ECO:0000256" key="9">
    <source>
        <dbReference type="SAM" id="Phobius"/>
    </source>
</evidence>
<keyword evidence="7 9" id="KW-0472">Membrane</keyword>
<keyword evidence="12" id="KW-1185">Reference proteome</keyword>
<keyword evidence="11" id="KW-0966">Cell projection</keyword>
<dbReference type="Pfam" id="PF01618">
    <property type="entry name" value="MotA_ExbB"/>
    <property type="match status" value="1"/>
</dbReference>
<evidence type="ECO:0000256" key="3">
    <source>
        <dbReference type="ARBA" id="ARBA00022475"/>
    </source>
</evidence>
<dbReference type="STRING" id="2754.EH55_10250"/>
<keyword evidence="4 9" id="KW-0812">Transmembrane</keyword>
<dbReference type="GO" id="GO:0005886">
    <property type="term" value="C:plasma membrane"/>
    <property type="evidence" value="ECO:0007669"/>
    <property type="project" value="UniProtKB-SubCell"/>
</dbReference>
<name>A0A073IUS8_9BACT</name>
<evidence type="ECO:0000256" key="4">
    <source>
        <dbReference type="ARBA" id="ARBA00022692"/>
    </source>
</evidence>
<feature type="transmembrane region" description="Helical" evidence="9">
    <location>
        <begin position="12"/>
        <end position="32"/>
    </location>
</feature>
<evidence type="ECO:0000256" key="7">
    <source>
        <dbReference type="ARBA" id="ARBA00023136"/>
    </source>
</evidence>
<keyword evidence="5 8" id="KW-0653">Protein transport</keyword>
<keyword evidence="3" id="KW-1003">Cell membrane</keyword>
<proteinExistence type="inferred from homology"/>
<dbReference type="GeneID" id="90982624"/>
<keyword evidence="2 8" id="KW-0813">Transport</keyword>
<evidence type="ECO:0000256" key="5">
    <source>
        <dbReference type="ARBA" id="ARBA00022927"/>
    </source>
</evidence>
<comment type="subcellular location">
    <subcellularLocation>
        <location evidence="1">Cell membrane</location>
        <topology evidence="1">Multi-pass membrane protein</topology>
    </subcellularLocation>
    <subcellularLocation>
        <location evidence="8">Membrane</location>
        <topology evidence="8">Multi-pass membrane protein</topology>
    </subcellularLocation>
</comment>
<organism evidence="11 12">
    <name type="scientific">Synergistes jonesii</name>
    <dbReference type="NCBI Taxonomy" id="2754"/>
    <lineage>
        <taxon>Bacteria</taxon>
        <taxon>Thermotogati</taxon>
        <taxon>Synergistota</taxon>
        <taxon>Synergistia</taxon>
        <taxon>Synergistales</taxon>
        <taxon>Synergistaceae</taxon>
        <taxon>Synergistes</taxon>
    </lineage>
</organism>
<dbReference type="PANTHER" id="PTHR30625">
    <property type="entry name" value="PROTEIN TOLQ"/>
    <property type="match status" value="1"/>
</dbReference>
<feature type="domain" description="MotA/TolQ/ExbB proton channel" evidence="10">
    <location>
        <begin position="71"/>
        <end position="186"/>
    </location>
</feature>
<dbReference type="GO" id="GO:0017038">
    <property type="term" value="P:protein import"/>
    <property type="evidence" value="ECO:0007669"/>
    <property type="project" value="TreeGrafter"/>
</dbReference>
<protein>
    <submittedName>
        <fullName evidence="11">Flagellar motor protein MotA</fullName>
    </submittedName>
</protein>
<dbReference type="eggNOG" id="COG0811">
    <property type="taxonomic scope" value="Bacteria"/>
</dbReference>
<gene>
    <name evidence="11" type="ORF">EH55_10250</name>
</gene>
<evidence type="ECO:0000256" key="1">
    <source>
        <dbReference type="ARBA" id="ARBA00004651"/>
    </source>
</evidence>